<dbReference type="AlphaFoldDB" id="A0A1R3JGM2"/>
<proteinExistence type="predicted"/>
<name>A0A1R3JGM2_COCAP</name>
<comment type="caution">
    <text evidence="2">The sequence shown here is derived from an EMBL/GenBank/DDBJ whole genome shotgun (WGS) entry which is preliminary data.</text>
</comment>
<accession>A0A1R3JGM2</accession>
<feature type="region of interest" description="Disordered" evidence="1">
    <location>
        <begin position="1"/>
        <end position="20"/>
    </location>
</feature>
<organism evidence="2 3">
    <name type="scientific">Corchorus capsularis</name>
    <name type="common">Jute</name>
    <dbReference type="NCBI Taxonomy" id="210143"/>
    <lineage>
        <taxon>Eukaryota</taxon>
        <taxon>Viridiplantae</taxon>
        <taxon>Streptophyta</taxon>
        <taxon>Embryophyta</taxon>
        <taxon>Tracheophyta</taxon>
        <taxon>Spermatophyta</taxon>
        <taxon>Magnoliopsida</taxon>
        <taxon>eudicotyledons</taxon>
        <taxon>Gunneridae</taxon>
        <taxon>Pentapetalae</taxon>
        <taxon>rosids</taxon>
        <taxon>malvids</taxon>
        <taxon>Malvales</taxon>
        <taxon>Malvaceae</taxon>
        <taxon>Grewioideae</taxon>
        <taxon>Apeibeae</taxon>
        <taxon>Corchorus</taxon>
    </lineage>
</organism>
<evidence type="ECO:0000256" key="1">
    <source>
        <dbReference type="SAM" id="MobiDB-lite"/>
    </source>
</evidence>
<gene>
    <name evidence="2" type="ORF">CCACVL1_06233</name>
</gene>
<dbReference type="Proteomes" id="UP000188268">
    <property type="component" value="Unassembled WGS sequence"/>
</dbReference>
<keyword evidence="3" id="KW-1185">Reference proteome</keyword>
<reference evidence="2 3" key="1">
    <citation type="submission" date="2013-09" db="EMBL/GenBank/DDBJ databases">
        <title>Corchorus capsularis genome sequencing.</title>
        <authorList>
            <person name="Alam M."/>
            <person name="Haque M.S."/>
            <person name="Islam M.S."/>
            <person name="Emdad E.M."/>
            <person name="Islam M.M."/>
            <person name="Ahmed B."/>
            <person name="Halim A."/>
            <person name="Hossen Q.M.M."/>
            <person name="Hossain M.Z."/>
            <person name="Ahmed R."/>
            <person name="Khan M.M."/>
            <person name="Islam R."/>
            <person name="Rashid M.M."/>
            <person name="Khan S.A."/>
            <person name="Rahman M.S."/>
            <person name="Alam M."/>
        </authorList>
    </citation>
    <scope>NUCLEOTIDE SEQUENCE [LARGE SCALE GENOMIC DNA]</scope>
    <source>
        <strain evidence="3">cv. CVL-1</strain>
        <tissue evidence="2">Whole seedling</tissue>
    </source>
</reference>
<protein>
    <submittedName>
        <fullName evidence="2">Uncharacterized protein</fullName>
    </submittedName>
</protein>
<dbReference type="EMBL" id="AWWV01008000">
    <property type="protein sequence ID" value="OMO93988.1"/>
    <property type="molecule type" value="Genomic_DNA"/>
</dbReference>
<evidence type="ECO:0000313" key="3">
    <source>
        <dbReference type="Proteomes" id="UP000188268"/>
    </source>
</evidence>
<sequence>MAVGCRFGPTNQPKPPTSFKWFTDRRFRSVQTANCSALVETNQ</sequence>
<dbReference type="Gramene" id="OMO93988">
    <property type="protein sequence ID" value="OMO93988"/>
    <property type="gene ID" value="CCACVL1_06233"/>
</dbReference>
<evidence type="ECO:0000313" key="2">
    <source>
        <dbReference type="EMBL" id="OMO93988.1"/>
    </source>
</evidence>